<dbReference type="AlphaFoldDB" id="A0A0Q2UEA0"/>
<dbReference type="Pfam" id="PF00440">
    <property type="entry name" value="TetR_N"/>
    <property type="match status" value="1"/>
</dbReference>
<dbReference type="PANTHER" id="PTHR30055:SF226">
    <property type="entry name" value="HTH-TYPE TRANSCRIPTIONAL REGULATOR PKSA"/>
    <property type="match status" value="1"/>
</dbReference>
<dbReference type="InterPro" id="IPR001647">
    <property type="entry name" value="HTH_TetR"/>
</dbReference>
<dbReference type="Proteomes" id="UP000051677">
    <property type="component" value="Unassembled WGS sequence"/>
</dbReference>
<dbReference type="Gene3D" id="1.10.357.10">
    <property type="entry name" value="Tetracycline Repressor, domain 2"/>
    <property type="match status" value="1"/>
</dbReference>
<feature type="region of interest" description="Disordered" evidence="3">
    <location>
        <begin position="1"/>
        <end position="36"/>
    </location>
</feature>
<dbReference type="PANTHER" id="PTHR30055">
    <property type="entry name" value="HTH-TYPE TRANSCRIPTIONAL REGULATOR RUTR"/>
    <property type="match status" value="1"/>
</dbReference>
<evidence type="ECO:0000313" key="6">
    <source>
        <dbReference type="Proteomes" id="UP000051677"/>
    </source>
</evidence>
<comment type="caution">
    <text evidence="5">The sequence shown here is derived from an EMBL/GenBank/DDBJ whole genome shotgun (WGS) entry which is preliminary data.</text>
</comment>
<dbReference type="EMBL" id="LKTM01000135">
    <property type="protein sequence ID" value="KQH78976.1"/>
    <property type="molecule type" value="Genomic_DNA"/>
</dbReference>
<evidence type="ECO:0000256" key="2">
    <source>
        <dbReference type="PROSITE-ProRule" id="PRU00335"/>
    </source>
</evidence>
<dbReference type="InterPro" id="IPR050109">
    <property type="entry name" value="HTH-type_TetR-like_transc_reg"/>
</dbReference>
<name>A0A0Q2UEA0_MYCGO</name>
<accession>A0A0Q2UEA0</accession>
<dbReference type="PROSITE" id="PS50977">
    <property type="entry name" value="HTH_TETR_2"/>
    <property type="match status" value="1"/>
</dbReference>
<evidence type="ECO:0000256" key="1">
    <source>
        <dbReference type="ARBA" id="ARBA00023125"/>
    </source>
</evidence>
<feature type="compositionally biased region" description="Low complexity" evidence="3">
    <location>
        <begin position="23"/>
        <end position="32"/>
    </location>
</feature>
<reference evidence="5 6" key="1">
    <citation type="submission" date="2015-10" db="EMBL/GenBank/DDBJ databases">
        <title>Mycobacterium gordonae draft genome assembly.</title>
        <authorList>
            <person name="Ustinova V."/>
            <person name="Smirnova T."/>
            <person name="Blagodatskikh K."/>
            <person name="Varlamov D."/>
            <person name="Larionova E."/>
            <person name="Chernousova L."/>
        </authorList>
    </citation>
    <scope>NUCLEOTIDE SEQUENCE [LARGE SCALE GENOMIC DNA]</scope>
    <source>
        <strain evidence="5 6">CTRI 14-8773</strain>
    </source>
</reference>
<sequence length="235" mass="25217">MPRQSPAKTTRRSDDSKRPVGRTSTTAGSKAASKADRRQQLTIAALRLFSQHPYDDVSVDDIASEAGAAHGLVSYYFGGKRGVYLAALAMVQRDLDSLTQPLPSDGDVTAQIKGMSRRHFEYFRAHPHLMIGMLHSGPVDPQTSQIAEANQTSGAQALVRMLNLPENDQPAALEAALRGCMGFVNALTVHWLTHDQDLSIDRVVDLVFDVVTAAAASAVGISTVETALGRPLAGR</sequence>
<dbReference type="SUPFAM" id="SSF46689">
    <property type="entry name" value="Homeodomain-like"/>
    <property type="match status" value="1"/>
</dbReference>
<proteinExistence type="predicted"/>
<protein>
    <recommendedName>
        <fullName evidence="4">HTH tetR-type domain-containing protein</fullName>
    </recommendedName>
</protein>
<feature type="domain" description="HTH tetR-type" evidence="4">
    <location>
        <begin position="35"/>
        <end position="95"/>
    </location>
</feature>
<dbReference type="GO" id="GO:0003700">
    <property type="term" value="F:DNA-binding transcription factor activity"/>
    <property type="evidence" value="ECO:0007669"/>
    <property type="project" value="TreeGrafter"/>
</dbReference>
<evidence type="ECO:0000259" key="4">
    <source>
        <dbReference type="PROSITE" id="PS50977"/>
    </source>
</evidence>
<dbReference type="GO" id="GO:0000976">
    <property type="term" value="F:transcription cis-regulatory region binding"/>
    <property type="evidence" value="ECO:0007669"/>
    <property type="project" value="TreeGrafter"/>
</dbReference>
<keyword evidence="1 2" id="KW-0238">DNA-binding</keyword>
<dbReference type="RefSeq" id="WP_055578161.1">
    <property type="nucleotide sequence ID" value="NZ_LKTM01000135.1"/>
</dbReference>
<dbReference type="InterPro" id="IPR009057">
    <property type="entry name" value="Homeodomain-like_sf"/>
</dbReference>
<organism evidence="5 6">
    <name type="scientific">Mycobacterium gordonae</name>
    <dbReference type="NCBI Taxonomy" id="1778"/>
    <lineage>
        <taxon>Bacteria</taxon>
        <taxon>Bacillati</taxon>
        <taxon>Actinomycetota</taxon>
        <taxon>Actinomycetes</taxon>
        <taxon>Mycobacteriales</taxon>
        <taxon>Mycobacteriaceae</taxon>
        <taxon>Mycobacterium</taxon>
    </lineage>
</organism>
<evidence type="ECO:0000313" key="5">
    <source>
        <dbReference type="EMBL" id="KQH78976.1"/>
    </source>
</evidence>
<feature type="DNA-binding region" description="H-T-H motif" evidence="2">
    <location>
        <begin position="58"/>
        <end position="77"/>
    </location>
</feature>
<gene>
    <name evidence="5" type="ORF">AO501_19125</name>
</gene>
<evidence type="ECO:0000256" key="3">
    <source>
        <dbReference type="SAM" id="MobiDB-lite"/>
    </source>
</evidence>